<sequence length="137" mass="14868">MPFFRGATDIVISGGDFNDISGNLVVNDTSERISNFRSHNTDDVVEVDSSNTSWARHGGQARSTRRPASREDTLPVYDNPNNFPTGTHTQAPVATAASAPTSTPTQQPAEVDSRRAPSRANTMASDETDNDNDRMEE</sequence>
<dbReference type="OrthoDB" id="2985906at2759"/>
<evidence type="ECO:0000256" key="1">
    <source>
        <dbReference type="SAM" id="MobiDB-lite"/>
    </source>
</evidence>
<protein>
    <submittedName>
        <fullName evidence="2">Predicted protein</fullName>
    </submittedName>
</protein>
<dbReference type="InParanoid" id="B0D858"/>
<reference evidence="2 3" key="1">
    <citation type="journal article" date="2008" name="Nature">
        <title>The genome of Laccaria bicolor provides insights into mycorrhizal symbiosis.</title>
        <authorList>
            <person name="Martin F."/>
            <person name="Aerts A."/>
            <person name="Ahren D."/>
            <person name="Brun A."/>
            <person name="Danchin E.G.J."/>
            <person name="Duchaussoy F."/>
            <person name="Gibon J."/>
            <person name="Kohler A."/>
            <person name="Lindquist E."/>
            <person name="Pereda V."/>
            <person name="Salamov A."/>
            <person name="Shapiro H.J."/>
            <person name="Wuyts J."/>
            <person name="Blaudez D."/>
            <person name="Buee M."/>
            <person name="Brokstein P."/>
            <person name="Canbaeck B."/>
            <person name="Cohen D."/>
            <person name="Courty P.E."/>
            <person name="Coutinho P.M."/>
            <person name="Delaruelle C."/>
            <person name="Detter J.C."/>
            <person name="Deveau A."/>
            <person name="DiFazio S."/>
            <person name="Duplessis S."/>
            <person name="Fraissinet-Tachet L."/>
            <person name="Lucic E."/>
            <person name="Frey-Klett P."/>
            <person name="Fourrey C."/>
            <person name="Feussner I."/>
            <person name="Gay G."/>
            <person name="Grimwood J."/>
            <person name="Hoegger P.J."/>
            <person name="Jain P."/>
            <person name="Kilaru S."/>
            <person name="Labbe J."/>
            <person name="Lin Y.C."/>
            <person name="Legue V."/>
            <person name="Le Tacon F."/>
            <person name="Marmeisse R."/>
            <person name="Melayah D."/>
            <person name="Montanini B."/>
            <person name="Muratet M."/>
            <person name="Nehls U."/>
            <person name="Niculita-Hirzel H."/>
            <person name="Oudot-Le Secq M.P."/>
            <person name="Peter M."/>
            <person name="Quesneville H."/>
            <person name="Rajashekar B."/>
            <person name="Reich M."/>
            <person name="Rouhier N."/>
            <person name="Schmutz J."/>
            <person name="Yin T."/>
            <person name="Chalot M."/>
            <person name="Henrissat B."/>
            <person name="Kuees U."/>
            <person name="Lucas S."/>
            <person name="Van de Peer Y."/>
            <person name="Podila G.K."/>
            <person name="Polle A."/>
            <person name="Pukkila P.J."/>
            <person name="Richardson P.M."/>
            <person name="Rouze P."/>
            <person name="Sanders I.R."/>
            <person name="Stajich J.E."/>
            <person name="Tunlid A."/>
            <person name="Tuskan G."/>
            <person name="Grigoriev I.V."/>
        </authorList>
    </citation>
    <scope>NUCLEOTIDE SEQUENCE [LARGE SCALE GENOMIC DNA]</scope>
    <source>
        <strain evidence="3">S238N-H82 / ATCC MYA-4686</strain>
    </source>
</reference>
<dbReference type="RefSeq" id="XP_001880334.1">
    <property type="nucleotide sequence ID" value="XM_001880299.1"/>
</dbReference>
<name>B0D858_LACBS</name>
<gene>
    <name evidence="2" type="ORF">LACBIDRAFT_296726</name>
</gene>
<feature type="compositionally biased region" description="Polar residues" evidence="1">
    <location>
        <begin position="79"/>
        <end position="88"/>
    </location>
</feature>
<dbReference type="EMBL" id="DS547100">
    <property type="protein sequence ID" value="EDR09021.1"/>
    <property type="molecule type" value="Genomic_DNA"/>
</dbReference>
<proteinExistence type="predicted"/>
<accession>B0D858</accession>
<evidence type="ECO:0000313" key="3">
    <source>
        <dbReference type="Proteomes" id="UP000001194"/>
    </source>
</evidence>
<dbReference type="KEGG" id="lbc:LACBIDRAFT_296726"/>
<dbReference type="AlphaFoldDB" id="B0D858"/>
<organism evidence="3">
    <name type="scientific">Laccaria bicolor (strain S238N-H82 / ATCC MYA-4686)</name>
    <name type="common">Bicoloured deceiver</name>
    <name type="synonym">Laccaria laccata var. bicolor</name>
    <dbReference type="NCBI Taxonomy" id="486041"/>
    <lineage>
        <taxon>Eukaryota</taxon>
        <taxon>Fungi</taxon>
        <taxon>Dikarya</taxon>
        <taxon>Basidiomycota</taxon>
        <taxon>Agaricomycotina</taxon>
        <taxon>Agaricomycetes</taxon>
        <taxon>Agaricomycetidae</taxon>
        <taxon>Agaricales</taxon>
        <taxon>Agaricineae</taxon>
        <taxon>Hydnangiaceae</taxon>
        <taxon>Laccaria</taxon>
    </lineage>
</organism>
<dbReference type="HOGENOM" id="CLU_154733_0_0_1"/>
<dbReference type="Proteomes" id="UP000001194">
    <property type="component" value="Unassembled WGS sequence"/>
</dbReference>
<dbReference type="GeneID" id="6075979"/>
<feature type="compositionally biased region" description="Low complexity" evidence="1">
    <location>
        <begin position="89"/>
        <end position="109"/>
    </location>
</feature>
<evidence type="ECO:0000313" key="2">
    <source>
        <dbReference type="EMBL" id="EDR09021.1"/>
    </source>
</evidence>
<feature type="region of interest" description="Disordered" evidence="1">
    <location>
        <begin position="36"/>
        <end position="137"/>
    </location>
</feature>
<keyword evidence="3" id="KW-1185">Reference proteome</keyword>